<protein>
    <submittedName>
        <fullName evidence="1">Uncharacterized protein</fullName>
    </submittedName>
</protein>
<accession>A0A835CKN6</accession>
<dbReference type="EMBL" id="JAAIUW010000002">
    <property type="protein sequence ID" value="KAF7842552.1"/>
    <property type="molecule type" value="Genomic_DNA"/>
</dbReference>
<dbReference type="AlphaFoldDB" id="A0A835CKN6"/>
<name>A0A835CKN6_9FABA</name>
<proteinExistence type="predicted"/>
<evidence type="ECO:0000313" key="2">
    <source>
        <dbReference type="Proteomes" id="UP000634136"/>
    </source>
</evidence>
<sequence length="35" mass="3674">MRASGDAVRAYGGVKNLGGNGIIMCKVHEDARVDL</sequence>
<comment type="caution">
    <text evidence="1">The sequence shown here is derived from an EMBL/GenBank/DDBJ whole genome shotgun (WGS) entry which is preliminary data.</text>
</comment>
<dbReference type="Proteomes" id="UP000634136">
    <property type="component" value="Unassembled WGS sequence"/>
</dbReference>
<evidence type="ECO:0000313" key="1">
    <source>
        <dbReference type="EMBL" id="KAF7842552.1"/>
    </source>
</evidence>
<organism evidence="1 2">
    <name type="scientific">Senna tora</name>
    <dbReference type="NCBI Taxonomy" id="362788"/>
    <lineage>
        <taxon>Eukaryota</taxon>
        <taxon>Viridiplantae</taxon>
        <taxon>Streptophyta</taxon>
        <taxon>Embryophyta</taxon>
        <taxon>Tracheophyta</taxon>
        <taxon>Spermatophyta</taxon>
        <taxon>Magnoliopsida</taxon>
        <taxon>eudicotyledons</taxon>
        <taxon>Gunneridae</taxon>
        <taxon>Pentapetalae</taxon>
        <taxon>rosids</taxon>
        <taxon>fabids</taxon>
        <taxon>Fabales</taxon>
        <taxon>Fabaceae</taxon>
        <taxon>Caesalpinioideae</taxon>
        <taxon>Cassia clade</taxon>
        <taxon>Senna</taxon>
    </lineage>
</organism>
<reference evidence="1" key="1">
    <citation type="submission" date="2020-09" db="EMBL/GenBank/DDBJ databases">
        <title>Genome-Enabled Discovery of Anthraquinone Biosynthesis in Senna tora.</title>
        <authorList>
            <person name="Kang S.-H."/>
            <person name="Pandey R.P."/>
            <person name="Lee C.-M."/>
            <person name="Sim J.-S."/>
            <person name="Jeong J.-T."/>
            <person name="Choi B.-S."/>
            <person name="Jung M."/>
            <person name="Ginzburg D."/>
            <person name="Zhao K."/>
            <person name="Won S.Y."/>
            <person name="Oh T.-J."/>
            <person name="Yu Y."/>
            <person name="Kim N.-H."/>
            <person name="Lee O.R."/>
            <person name="Lee T.-H."/>
            <person name="Bashyal P."/>
            <person name="Kim T.-S."/>
            <person name="Lee W.-H."/>
            <person name="Kawkins C."/>
            <person name="Kim C.-K."/>
            <person name="Kim J.S."/>
            <person name="Ahn B.O."/>
            <person name="Rhee S.Y."/>
            <person name="Sohng J.K."/>
        </authorList>
    </citation>
    <scope>NUCLEOTIDE SEQUENCE</scope>
    <source>
        <tissue evidence="1">Leaf</tissue>
    </source>
</reference>
<keyword evidence="2" id="KW-1185">Reference proteome</keyword>
<gene>
    <name evidence="1" type="ORF">G2W53_004850</name>
</gene>